<dbReference type="PROSITE" id="PS50893">
    <property type="entry name" value="ABC_TRANSPORTER_2"/>
    <property type="match status" value="1"/>
</dbReference>
<dbReference type="GO" id="GO:0005886">
    <property type="term" value="C:plasma membrane"/>
    <property type="evidence" value="ECO:0007669"/>
    <property type="project" value="TreeGrafter"/>
</dbReference>
<dbReference type="GO" id="GO:0005524">
    <property type="term" value="F:ATP binding"/>
    <property type="evidence" value="ECO:0007669"/>
    <property type="project" value="UniProtKB-KW"/>
</dbReference>
<keyword evidence="6" id="KW-1185">Reference proteome</keyword>
<evidence type="ECO:0000259" key="4">
    <source>
        <dbReference type="PROSITE" id="PS50893"/>
    </source>
</evidence>
<dbReference type="GO" id="GO:0022857">
    <property type="term" value="F:transmembrane transporter activity"/>
    <property type="evidence" value="ECO:0007669"/>
    <property type="project" value="TreeGrafter"/>
</dbReference>
<feature type="domain" description="ABC transporter" evidence="4">
    <location>
        <begin position="5"/>
        <end position="228"/>
    </location>
</feature>
<dbReference type="GO" id="GO:0098796">
    <property type="term" value="C:membrane protein complex"/>
    <property type="evidence" value="ECO:0007669"/>
    <property type="project" value="UniProtKB-ARBA"/>
</dbReference>
<dbReference type="InterPro" id="IPR003439">
    <property type="entry name" value="ABC_transporter-like_ATP-bd"/>
</dbReference>
<protein>
    <submittedName>
        <fullName evidence="5">ABC transporter ATP-binding protein</fullName>
    </submittedName>
</protein>
<dbReference type="SMART" id="SM00382">
    <property type="entry name" value="AAA"/>
    <property type="match status" value="1"/>
</dbReference>
<reference evidence="5 6" key="1">
    <citation type="submission" date="2019-10" db="EMBL/GenBank/DDBJ databases">
        <title>Whole genome shotgun sequence of Acrocarpospora pleiomorpha NBRC 16267.</title>
        <authorList>
            <person name="Ichikawa N."/>
            <person name="Kimura A."/>
            <person name="Kitahashi Y."/>
            <person name="Komaki H."/>
            <person name="Oguchi A."/>
        </authorList>
    </citation>
    <scope>NUCLEOTIDE SEQUENCE [LARGE SCALE GENOMIC DNA]</scope>
    <source>
        <strain evidence="5 6">NBRC 16267</strain>
    </source>
</reference>
<dbReference type="SUPFAM" id="SSF52540">
    <property type="entry name" value="P-loop containing nucleoside triphosphate hydrolases"/>
    <property type="match status" value="1"/>
</dbReference>
<keyword evidence="3 5" id="KW-0067">ATP-binding</keyword>
<dbReference type="OrthoDB" id="3266715at2"/>
<evidence type="ECO:0000256" key="1">
    <source>
        <dbReference type="ARBA" id="ARBA00022448"/>
    </source>
</evidence>
<dbReference type="InterPro" id="IPR017911">
    <property type="entry name" value="MacB-like_ATP-bd"/>
</dbReference>
<organism evidence="5 6">
    <name type="scientific">Acrocarpospora pleiomorpha</name>
    <dbReference type="NCBI Taxonomy" id="90975"/>
    <lineage>
        <taxon>Bacteria</taxon>
        <taxon>Bacillati</taxon>
        <taxon>Actinomycetota</taxon>
        <taxon>Actinomycetes</taxon>
        <taxon>Streptosporangiales</taxon>
        <taxon>Streptosporangiaceae</taxon>
        <taxon>Acrocarpospora</taxon>
    </lineage>
</organism>
<dbReference type="Proteomes" id="UP000377595">
    <property type="component" value="Unassembled WGS sequence"/>
</dbReference>
<name>A0A5M3XEI5_9ACTN</name>
<dbReference type="InterPro" id="IPR017871">
    <property type="entry name" value="ABC_transporter-like_CS"/>
</dbReference>
<dbReference type="AlphaFoldDB" id="A0A5M3XEI5"/>
<dbReference type="PROSITE" id="PS00211">
    <property type="entry name" value="ABC_TRANSPORTER_1"/>
    <property type="match status" value="1"/>
</dbReference>
<dbReference type="Pfam" id="PF00005">
    <property type="entry name" value="ABC_tran"/>
    <property type="match status" value="1"/>
</dbReference>
<evidence type="ECO:0000313" key="6">
    <source>
        <dbReference type="Proteomes" id="UP000377595"/>
    </source>
</evidence>
<evidence type="ECO:0000256" key="3">
    <source>
        <dbReference type="ARBA" id="ARBA00022840"/>
    </source>
</evidence>
<proteinExistence type="predicted"/>
<evidence type="ECO:0000313" key="5">
    <source>
        <dbReference type="EMBL" id="GES19480.1"/>
    </source>
</evidence>
<dbReference type="Gene3D" id="3.40.50.300">
    <property type="entry name" value="P-loop containing nucleotide triphosphate hydrolases"/>
    <property type="match status" value="1"/>
</dbReference>
<gene>
    <name evidence="5" type="ORF">Aple_023760</name>
</gene>
<dbReference type="InterPro" id="IPR003593">
    <property type="entry name" value="AAA+_ATPase"/>
</dbReference>
<keyword evidence="1" id="KW-0813">Transport</keyword>
<accession>A0A5M3XEI5</accession>
<dbReference type="FunFam" id="3.40.50.300:FF:000032">
    <property type="entry name" value="Export ABC transporter ATP-binding protein"/>
    <property type="match status" value="1"/>
</dbReference>
<comment type="caution">
    <text evidence="5">The sequence shown here is derived from an EMBL/GenBank/DDBJ whole genome shotgun (WGS) entry which is preliminary data.</text>
</comment>
<sequence length="228" mass="23622">MAELVKLNAASRQYESAGPLALDQVTIGVTAGEAVAVMGASGSGKSTLLNLVAGLDRPTSGTVEVAGAELTRLSERRLALFRRTHIGIIFQFFHLLDDLTARDNVLLPAQLAGVPAGSARARAGELMEALGIADKANAYPARLSGGQRQRVAIARALINRPVLLLADEPTGAVDARTGGQVTELLRELGQGGQTLLLVTHDPALAARCAGRVVELADGCVVAHPGVRA</sequence>
<dbReference type="GO" id="GO:0016887">
    <property type="term" value="F:ATP hydrolysis activity"/>
    <property type="evidence" value="ECO:0007669"/>
    <property type="project" value="InterPro"/>
</dbReference>
<dbReference type="InterPro" id="IPR015854">
    <property type="entry name" value="ABC_transpr_LolD-like"/>
</dbReference>
<evidence type="ECO:0000256" key="2">
    <source>
        <dbReference type="ARBA" id="ARBA00022741"/>
    </source>
</evidence>
<keyword evidence="2" id="KW-0547">Nucleotide-binding</keyword>
<dbReference type="InterPro" id="IPR027417">
    <property type="entry name" value="P-loop_NTPase"/>
</dbReference>
<dbReference type="EMBL" id="BLAF01000012">
    <property type="protein sequence ID" value="GES19480.1"/>
    <property type="molecule type" value="Genomic_DNA"/>
</dbReference>
<dbReference type="PANTHER" id="PTHR24220">
    <property type="entry name" value="IMPORT ATP-BINDING PROTEIN"/>
    <property type="match status" value="1"/>
</dbReference>
<dbReference type="RefSeq" id="WP_155344572.1">
    <property type="nucleotide sequence ID" value="NZ_BAAAHM010000022.1"/>
</dbReference>
<dbReference type="CDD" id="cd03255">
    <property type="entry name" value="ABC_MJ0796_LolCDE_FtsE"/>
    <property type="match status" value="1"/>
</dbReference>
<dbReference type="PANTHER" id="PTHR24220:SF685">
    <property type="entry name" value="ABC TRANSPORTER RELATED"/>
    <property type="match status" value="1"/>
</dbReference>